<proteinExistence type="predicted"/>
<gene>
    <name evidence="1" type="ORF">N44_03932</name>
</gene>
<comment type="caution">
    <text evidence="1">The sequence shown here is derived from an EMBL/GenBank/DDBJ whole genome shotgun (WGS) entry which is preliminary data.</text>
</comment>
<dbReference type="Proteomes" id="UP000030321">
    <property type="component" value="Unassembled WGS sequence"/>
</dbReference>
<name>A0A0A1VZ44_MICAE</name>
<sequence>MGSGGEGSGEWGVGRPLRARRSAMLSRAVAGGDGGEKS</sequence>
<accession>A0A0A1VZ44</accession>
<protein>
    <submittedName>
        <fullName evidence="1">Uncharacterized protein</fullName>
    </submittedName>
</protein>
<evidence type="ECO:0000313" key="1">
    <source>
        <dbReference type="EMBL" id="GAL95077.1"/>
    </source>
</evidence>
<evidence type="ECO:0000313" key="2">
    <source>
        <dbReference type="Proteomes" id="UP000030321"/>
    </source>
</evidence>
<organism evidence="1 2">
    <name type="scientific">Microcystis aeruginosa NIES-44</name>
    <dbReference type="NCBI Taxonomy" id="449439"/>
    <lineage>
        <taxon>Bacteria</taxon>
        <taxon>Bacillati</taxon>
        <taxon>Cyanobacteriota</taxon>
        <taxon>Cyanophyceae</taxon>
        <taxon>Oscillatoriophycideae</taxon>
        <taxon>Chroococcales</taxon>
        <taxon>Microcystaceae</taxon>
        <taxon>Microcystis</taxon>
    </lineage>
</organism>
<dbReference type="AlphaFoldDB" id="A0A0A1VZ44"/>
<reference evidence="2" key="1">
    <citation type="journal article" date="2015" name="Genome">
        <title>Whole Genome Sequence of the Non-Microcystin-Producing Microcystis aeruginosa Strain NIES-44.</title>
        <authorList>
            <person name="Okano K."/>
            <person name="Miyata N."/>
            <person name="Ozaki Y."/>
        </authorList>
    </citation>
    <scope>NUCLEOTIDE SEQUENCE [LARGE SCALE GENOMIC DNA]</scope>
    <source>
        <strain evidence="2">NIES-44</strain>
    </source>
</reference>
<dbReference type="EMBL" id="BBPA01000067">
    <property type="protein sequence ID" value="GAL95077.1"/>
    <property type="molecule type" value="Genomic_DNA"/>
</dbReference>